<feature type="region of interest" description="Disordered" evidence="5">
    <location>
        <begin position="213"/>
        <end position="232"/>
    </location>
</feature>
<keyword evidence="1" id="KW-0805">Transcription regulation</keyword>
<dbReference type="PANTHER" id="PTHR30055:SF234">
    <property type="entry name" value="HTH-TYPE TRANSCRIPTIONAL REGULATOR BETI"/>
    <property type="match status" value="1"/>
</dbReference>
<keyword evidence="3" id="KW-0804">Transcription</keyword>
<evidence type="ECO:0000256" key="3">
    <source>
        <dbReference type="ARBA" id="ARBA00023163"/>
    </source>
</evidence>
<evidence type="ECO:0000256" key="4">
    <source>
        <dbReference type="PROSITE-ProRule" id="PRU00335"/>
    </source>
</evidence>
<gene>
    <name evidence="7" type="ORF">ATL40_0743</name>
</gene>
<reference evidence="7 8" key="1">
    <citation type="submission" date="2017-10" db="EMBL/GenBank/DDBJ databases">
        <title>Sequencing the genomes of 1000 actinobacteria strains.</title>
        <authorList>
            <person name="Klenk H.-P."/>
        </authorList>
    </citation>
    <scope>NUCLEOTIDE SEQUENCE [LARGE SCALE GENOMIC DNA]</scope>
    <source>
        <strain evidence="7 8">DSM 21801</strain>
    </source>
</reference>
<dbReference type="GO" id="GO:0003700">
    <property type="term" value="F:DNA-binding transcription factor activity"/>
    <property type="evidence" value="ECO:0007669"/>
    <property type="project" value="TreeGrafter"/>
</dbReference>
<dbReference type="Pfam" id="PF17933">
    <property type="entry name" value="TetR_C_25"/>
    <property type="match status" value="1"/>
</dbReference>
<dbReference type="RefSeq" id="WP_169925867.1">
    <property type="nucleotide sequence ID" value="NZ_PDJD01000001.1"/>
</dbReference>
<name>A0A2A9CYH4_9MICO</name>
<dbReference type="AlphaFoldDB" id="A0A2A9CYH4"/>
<dbReference type="PANTHER" id="PTHR30055">
    <property type="entry name" value="HTH-TYPE TRANSCRIPTIONAL REGULATOR RUTR"/>
    <property type="match status" value="1"/>
</dbReference>
<dbReference type="Gene3D" id="1.10.357.10">
    <property type="entry name" value="Tetracycline Repressor, domain 2"/>
    <property type="match status" value="1"/>
</dbReference>
<evidence type="ECO:0000256" key="1">
    <source>
        <dbReference type="ARBA" id="ARBA00023015"/>
    </source>
</evidence>
<dbReference type="InterPro" id="IPR001647">
    <property type="entry name" value="HTH_TetR"/>
</dbReference>
<keyword evidence="8" id="KW-1185">Reference proteome</keyword>
<comment type="caution">
    <text evidence="7">The sequence shown here is derived from an EMBL/GenBank/DDBJ whole genome shotgun (WGS) entry which is preliminary data.</text>
</comment>
<dbReference type="InterPro" id="IPR041484">
    <property type="entry name" value="TetR_C_25"/>
</dbReference>
<dbReference type="GO" id="GO:0000976">
    <property type="term" value="F:transcription cis-regulatory region binding"/>
    <property type="evidence" value="ECO:0007669"/>
    <property type="project" value="TreeGrafter"/>
</dbReference>
<dbReference type="PROSITE" id="PS50977">
    <property type="entry name" value="HTH_TETR_2"/>
    <property type="match status" value="1"/>
</dbReference>
<dbReference type="InterPro" id="IPR009057">
    <property type="entry name" value="Homeodomain-like_sf"/>
</dbReference>
<evidence type="ECO:0000313" key="7">
    <source>
        <dbReference type="EMBL" id="PFG19186.1"/>
    </source>
</evidence>
<evidence type="ECO:0000313" key="8">
    <source>
        <dbReference type="Proteomes" id="UP000224915"/>
    </source>
</evidence>
<dbReference type="EMBL" id="PDJD01000001">
    <property type="protein sequence ID" value="PFG19186.1"/>
    <property type="molecule type" value="Genomic_DNA"/>
</dbReference>
<protein>
    <submittedName>
        <fullName evidence="7">TetR family transcriptional regulator</fullName>
    </submittedName>
</protein>
<feature type="domain" description="HTH tetR-type" evidence="6">
    <location>
        <begin position="16"/>
        <end position="76"/>
    </location>
</feature>
<proteinExistence type="predicted"/>
<dbReference type="InterPro" id="IPR050109">
    <property type="entry name" value="HTH-type_TetR-like_transc_reg"/>
</dbReference>
<dbReference type="SUPFAM" id="SSF46689">
    <property type="entry name" value="Homeodomain-like"/>
    <property type="match status" value="1"/>
</dbReference>
<evidence type="ECO:0000256" key="2">
    <source>
        <dbReference type="ARBA" id="ARBA00023125"/>
    </source>
</evidence>
<dbReference type="Proteomes" id="UP000224915">
    <property type="component" value="Unassembled WGS sequence"/>
</dbReference>
<accession>A0A2A9CYH4</accession>
<evidence type="ECO:0000259" key="6">
    <source>
        <dbReference type="PROSITE" id="PS50977"/>
    </source>
</evidence>
<keyword evidence="2 4" id="KW-0238">DNA-binding</keyword>
<feature type="DNA-binding region" description="H-T-H motif" evidence="4">
    <location>
        <begin position="39"/>
        <end position="58"/>
    </location>
</feature>
<organism evidence="7 8">
    <name type="scientific">Serinibacter salmoneus</name>
    <dbReference type="NCBI Taxonomy" id="556530"/>
    <lineage>
        <taxon>Bacteria</taxon>
        <taxon>Bacillati</taxon>
        <taxon>Actinomycetota</taxon>
        <taxon>Actinomycetes</taxon>
        <taxon>Micrococcales</taxon>
        <taxon>Beutenbergiaceae</taxon>
        <taxon>Serinibacter</taxon>
    </lineage>
</organism>
<sequence length="232" mass="24928">MRSAAGDSGTPPPDDQTTRARIRDAAIARFAADGFHRASLRAIAGDAAVSPALIVHHFGGKDGLRRACDEYVVTSLLGPKEQMAAEPSPALMRAALDAAPQMQDQLDYLSHMLMETDGSADELFDRLYAGTHAMLERQIAEGTVREQEDLETTAAYMLLYGLSAVLLRRQLGRTLGAPGETGFSPAVAARSTLPILSLFTHGLYADDRMLRAAREALREQPPGEPSQKGDPA</sequence>
<evidence type="ECO:0000256" key="5">
    <source>
        <dbReference type="SAM" id="MobiDB-lite"/>
    </source>
</evidence>
<dbReference type="Pfam" id="PF00440">
    <property type="entry name" value="TetR_N"/>
    <property type="match status" value="1"/>
</dbReference>